<feature type="coiled-coil region" evidence="1">
    <location>
        <begin position="841"/>
        <end position="875"/>
    </location>
</feature>
<evidence type="ECO:0000259" key="3">
    <source>
        <dbReference type="Pfam" id="PF13514"/>
    </source>
</evidence>
<sequence length="1070" mass="119188">MRLVGVHIENYGPLHDFSLTEEELSPGPCLIYGLNEAGKSTLLSFIRAVLFGYKSEGVHGEPVGDRPNSGWLLLEEGGEIYRVKRSGRGNGRVVVELPDGSRAGEELLKTGILRGVSPALFKNIFAFGMDELRKLEDLARDEVSAHIYGAGTGTGPQRLAGAAAWLDKTAGTLFKPRGRAPVLNKLLGELDALDRQIKELEQQPEQYNTLQQQLKELEGQKDRLRAERDEGQRRLRRLDNLLKARAPWNELQQCLVAKGRVAAGFTPATQFPDDGMERLSSLEARRDEKQAEIRAWDKKVQAIAARLADIKVDEKILACAAEIEELTGERSLYLEKKQMLAELKARVTEGERAVQEKLSSLGPGWNENKLMQLDTSLAVRRQVDDFSRRFMSLEQKTADCSARLSGVRRELTGLKATKEAFASQLAALPAPLDDNGITAEQRLEMLDQAAVELEQQQRHRFMVDIQQNKLAEINERRQRLETSLGQAAGAKKPLWPVLAPVLLGCLGAGVALHHTALGLLIMGGGIGLAVLLYGILAGQARERHSRAEELRGEIAALEKARAAAEQELARLNNEITAGVDRLRRLALALNGRETLAREDIPGLRQRLLGELETRRVRRELLARLEQAAGALSRATGEMLQVEKEQADLQKAREKLEDEWRQWLSHGGLPLLDTGAAADFLTLVERIADGLRGLQAERKTLEQAAVMVREYEDRVIALAEKLGQTRPSRNHVAGYITHVANLLNEQLEGKARCMRYEEELQEAREGQKLALDNLAAIEQDIQELLDLVDAGDTEDFRRRMAFYRELRQLEHRIETLGGQLLNIAGSAGDLQELHEELVNTTRGEHEAQLRALEEFLARAENELARLGDQSAAIKQQLQVLENGEELARARQQRAMLRERLAARARHWQVTVLCAALLEMAREKHERERQPAVLARASRLIGPMTRGRYTRVVAPVGETTGLVVEEPGGSRVPARFLSRGAAGQLYLAVRMALAEHFSSVVAPMPIILDDILVDFDAGRMRGAWQVIKKMAQKQQIIFFTCHDYIVAAAREQLTDFSLVRLENGVKVSQAGL</sequence>
<dbReference type="Pfam" id="PF13514">
    <property type="entry name" value="AAA_27"/>
    <property type="match status" value="1"/>
</dbReference>
<dbReference type="PANTHER" id="PTHR41259">
    <property type="entry name" value="DOUBLE-STRAND BREAK REPAIR RAD50 ATPASE, PUTATIVE-RELATED"/>
    <property type="match status" value="1"/>
</dbReference>
<dbReference type="RefSeq" id="WP_166512417.1">
    <property type="nucleotide sequence ID" value="NZ_VNHM01000015.1"/>
</dbReference>
<dbReference type="InterPro" id="IPR027417">
    <property type="entry name" value="P-loop_NTPase"/>
</dbReference>
<protein>
    <submittedName>
        <fullName evidence="4">Uncharacterized protein YhaN</fullName>
    </submittedName>
</protein>
<dbReference type="Proteomes" id="UP000323166">
    <property type="component" value="Unassembled WGS sequence"/>
</dbReference>
<feature type="transmembrane region" description="Helical" evidence="2">
    <location>
        <begin position="494"/>
        <end position="512"/>
    </location>
</feature>
<evidence type="ECO:0000313" key="5">
    <source>
        <dbReference type="Proteomes" id="UP000323166"/>
    </source>
</evidence>
<keyword evidence="5" id="KW-1185">Reference proteome</keyword>
<dbReference type="InterPro" id="IPR038734">
    <property type="entry name" value="YhaN_AAA"/>
</dbReference>
<keyword evidence="2" id="KW-0812">Transmembrane</keyword>
<keyword evidence="2" id="KW-0472">Membrane</keyword>
<reference evidence="4 5" key="1">
    <citation type="submission" date="2019-07" db="EMBL/GenBank/DDBJ databases">
        <title>Genomic Encyclopedia of Type Strains, Phase I: the one thousand microbial genomes (KMG-I) project.</title>
        <authorList>
            <person name="Kyrpides N."/>
        </authorList>
    </citation>
    <scope>NUCLEOTIDE SEQUENCE [LARGE SCALE GENOMIC DNA]</scope>
    <source>
        <strain evidence="4 5">DSM 6562</strain>
    </source>
</reference>
<dbReference type="EMBL" id="VNHM01000015">
    <property type="protein sequence ID" value="TYO94468.1"/>
    <property type="molecule type" value="Genomic_DNA"/>
</dbReference>
<feature type="coiled-coil region" evidence="1">
    <location>
        <begin position="624"/>
        <end position="720"/>
    </location>
</feature>
<organism evidence="4 5">
    <name type="scientific">Desulfallas thermosapovorans DSM 6562</name>
    <dbReference type="NCBI Taxonomy" id="1121431"/>
    <lineage>
        <taxon>Bacteria</taxon>
        <taxon>Bacillati</taxon>
        <taxon>Bacillota</taxon>
        <taxon>Clostridia</taxon>
        <taxon>Eubacteriales</taxon>
        <taxon>Desulfallaceae</taxon>
        <taxon>Desulfallas</taxon>
    </lineage>
</organism>
<dbReference type="PANTHER" id="PTHR41259:SF1">
    <property type="entry name" value="DOUBLE-STRAND BREAK REPAIR RAD50 ATPASE, PUTATIVE-RELATED"/>
    <property type="match status" value="1"/>
</dbReference>
<feature type="coiled-coil region" evidence="1">
    <location>
        <begin position="540"/>
        <end position="581"/>
    </location>
</feature>
<comment type="caution">
    <text evidence="4">The sequence shown here is derived from an EMBL/GenBank/DDBJ whole genome shotgun (WGS) entry which is preliminary data.</text>
</comment>
<proteinExistence type="predicted"/>
<evidence type="ECO:0000313" key="4">
    <source>
        <dbReference type="EMBL" id="TYO94468.1"/>
    </source>
</evidence>
<dbReference type="AlphaFoldDB" id="A0A5S4ZPA7"/>
<accession>A0A5S4ZPA7</accession>
<name>A0A5S4ZPA7_9FIRM</name>
<feature type="coiled-coil region" evidence="1">
    <location>
        <begin position="183"/>
        <end position="241"/>
    </location>
</feature>
<evidence type="ECO:0000256" key="2">
    <source>
        <dbReference type="SAM" id="Phobius"/>
    </source>
</evidence>
<dbReference type="Gene3D" id="3.40.50.300">
    <property type="entry name" value="P-loop containing nucleotide triphosphate hydrolases"/>
    <property type="match status" value="2"/>
</dbReference>
<evidence type="ECO:0000256" key="1">
    <source>
        <dbReference type="SAM" id="Coils"/>
    </source>
</evidence>
<dbReference type="SUPFAM" id="SSF52540">
    <property type="entry name" value="P-loop containing nucleoside triphosphate hydrolases"/>
    <property type="match status" value="1"/>
</dbReference>
<feature type="domain" description="YhaN AAA" evidence="3">
    <location>
        <begin position="1"/>
        <end position="207"/>
    </location>
</feature>
<feature type="transmembrane region" description="Helical" evidence="2">
    <location>
        <begin position="519"/>
        <end position="536"/>
    </location>
</feature>
<keyword evidence="1" id="KW-0175">Coiled coil</keyword>
<gene>
    <name evidence="4" type="ORF">LX24_02454</name>
</gene>
<keyword evidence="2" id="KW-1133">Transmembrane helix</keyword>